<evidence type="ECO:0000313" key="1">
    <source>
        <dbReference type="EMBL" id="TCO17129.1"/>
    </source>
</evidence>
<reference evidence="1 2" key="1">
    <citation type="journal article" date="2015" name="Stand. Genomic Sci.">
        <title>Genomic Encyclopedia of Bacterial and Archaeal Type Strains, Phase III: the genomes of soil and plant-associated and newly described type strains.</title>
        <authorList>
            <person name="Whitman W.B."/>
            <person name="Woyke T."/>
            <person name="Klenk H.P."/>
            <person name="Zhou Y."/>
            <person name="Lilburn T.G."/>
            <person name="Beck B.J."/>
            <person name="De Vos P."/>
            <person name="Vandamme P."/>
            <person name="Eisen J.A."/>
            <person name="Garrity G."/>
            <person name="Hugenholtz P."/>
            <person name="Kyrpides N.C."/>
        </authorList>
    </citation>
    <scope>NUCLEOTIDE SEQUENCE [LARGE SCALE GENOMIC DNA]</scope>
    <source>
        <strain evidence="1 2">VKM Ac-2538</strain>
    </source>
</reference>
<dbReference type="EMBL" id="SLWM01000015">
    <property type="protein sequence ID" value="TCO17129.1"/>
    <property type="molecule type" value="Genomic_DNA"/>
</dbReference>
<organism evidence="1 2">
    <name type="scientific">Kribbella orskensis</name>
    <dbReference type="NCBI Taxonomy" id="2512216"/>
    <lineage>
        <taxon>Bacteria</taxon>
        <taxon>Bacillati</taxon>
        <taxon>Actinomycetota</taxon>
        <taxon>Actinomycetes</taxon>
        <taxon>Propionibacteriales</taxon>
        <taxon>Kribbellaceae</taxon>
        <taxon>Kribbella</taxon>
    </lineage>
</organism>
<sequence>MTDKPNTPAVRTMRAQGLANLVVRGLLRTPGLSRIIGGRLVTLYIVGRKSGRRYTVPVSYLAQGQDLLIGTSFGWARNLRTGEPVAFRFKGKSRLADVQALTAEPDVVTAYAQMAAANPAFARFSRVHVDQDGNPNHRDLHLAWVGGARVIKLTPR</sequence>
<evidence type="ECO:0000313" key="2">
    <source>
        <dbReference type="Proteomes" id="UP000295818"/>
    </source>
</evidence>
<dbReference type="Proteomes" id="UP000295818">
    <property type="component" value="Unassembled WGS sequence"/>
</dbReference>
<comment type="caution">
    <text evidence="1">The sequence shown here is derived from an EMBL/GenBank/DDBJ whole genome shotgun (WGS) entry which is preliminary data.</text>
</comment>
<proteinExistence type="predicted"/>
<dbReference type="Gene3D" id="2.30.110.10">
    <property type="entry name" value="Electron Transport, Fmn-binding Protein, Chain A"/>
    <property type="match status" value="1"/>
</dbReference>
<accession>A0ABY2BDI1</accession>
<gene>
    <name evidence="1" type="ORF">EV644_115151</name>
</gene>
<dbReference type="InterPro" id="IPR012349">
    <property type="entry name" value="Split_barrel_FMN-bd"/>
</dbReference>
<keyword evidence="2" id="KW-1185">Reference proteome</keyword>
<protein>
    <submittedName>
        <fullName evidence="1">Deazaflavin-dependent oxidoreductase (Nitroreductase family)</fullName>
    </submittedName>
</protein>
<name>A0ABY2BDI1_9ACTN</name>